<protein>
    <submittedName>
        <fullName evidence="3">MBL fold metallo-hydrolase</fullName>
    </submittedName>
</protein>
<reference evidence="3 4" key="1">
    <citation type="submission" date="2024-09" db="EMBL/GenBank/DDBJ databases">
        <title>Floridaenema gen nov. (Aerosakkonemataceae, Aerosakkonematales ord. nov., Cyanobacteria) from benthic tropical and subtropical fresh waters, with the description of four new species.</title>
        <authorList>
            <person name="Moretto J.A."/>
            <person name="Berthold D.E."/>
            <person name="Lefler F.W."/>
            <person name="Huang I.-S."/>
            <person name="Laughinghouse H. IV."/>
        </authorList>
    </citation>
    <scope>NUCLEOTIDE SEQUENCE [LARGE SCALE GENOMIC DNA]</scope>
    <source>
        <strain evidence="3 4">BLCC-F167</strain>
    </source>
</reference>
<keyword evidence="4" id="KW-1185">Reference proteome</keyword>
<dbReference type="Pfam" id="PF00753">
    <property type="entry name" value="Lactamase_B"/>
    <property type="match status" value="1"/>
</dbReference>
<dbReference type="CDD" id="cd07724">
    <property type="entry name" value="POD-like_MBL-fold"/>
    <property type="match status" value="1"/>
</dbReference>
<dbReference type="SMART" id="SM00849">
    <property type="entry name" value="Lactamase_B"/>
    <property type="match status" value="1"/>
</dbReference>
<proteinExistence type="predicted"/>
<evidence type="ECO:0000313" key="4">
    <source>
        <dbReference type="Proteomes" id="UP001576780"/>
    </source>
</evidence>
<dbReference type="Gene3D" id="3.60.15.10">
    <property type="entry name" value="Ribonuclease Z/Hydroxyacylglutathione hydrolase-like"/>
    <property type="match status" value="1"/>
</dbReference>
<comment type="caution">
    <text evidence="3">The sequence shown here is derived from an EMBL/GenBank/DDBJ whole genome shotgun (WGS) entry which is preliminary data.</text>
</comment>
<evidence type="ECO:0000259" key="2">
    <source>
        <dbReference type="SMART" id="SM00849"/>
    </source>
</evidence>
<dbReference type="InterPro" id="IPR044528">
    <property type="entry name" value="POD-like_MBL-fold"/>
</dbReference>
<dbReference type="InterPro" id="IPR001279">
    <property type="entry name" value="Metallo-B-lactamas"/>
</dbReference>
<organism evidence="3 4">
    <name type="scientific">Floridaenema evergladense BLCC-F167</name>
    <dbReference type="NCBI Taxonomy" id="3153639"/>
    <lineage>
        <taxon>Bacteria</taxon>
        <taxon>Bacillati</taxon>
        <taxon>Cyanobacteriota</taxon>
        <taxon>Cyanophyceae</taxon>
        <taxon>Oscillatoriophycideae</taxon>
        <taxon>Aerosakkonematales</taxon>
        <taxon>Aerosakkonemataceae</taxon>
        <taxon>Floridanema</taxon>
        <taxon>Floridanema evergladense</taxon>
    </lineage>
</organism>
<feature type="domain" description="Metallo-beta-lactamase" evidence="2">
    <location>
        <begin position="12"/>
        <end position="172"/>
    </location>
</feature>
<dbReference type="Proteomes" id="UP001576780">
    <property type="component" value="Unassembled WGS sequence"/>
</dbReference>
<dbReference type="PANTHER" id="PTHR43084:SF1">
    <property type="entry name" value="PERSULFIDE DIOXYGENASE ETHE1, MITOCHONDRIAL"/>
    <property type="match status" value="1"/>
</dbReference>
<evidence type="ECO:0000256" key="1">
    <source>
        <dbReference type="ARBA" id="ARBA00022723"/>
    </source>
</evidence>
<dbReference type="InterPro" id="IPR051682">
    <property type="entry name" value="Mito_Persulfide_Diox"/>
</dbReference>
<dbReference type="EMBL" id="JBHFNT010000139">
    <property type="protein sequence ID" value="MFB2836094.1"/>
    <property type="molecule type" value="Genomic_DNA"/>
</dbReference>
<dbReference type="RefSeq" id="WP_413278488.1">
    <property type="nucleotide sequence ID" value="NZ_JBHFNT010000139.1"/>
</dbReference>
<gene>
    <name evidence="3" type="ORF">ACE1CA_16300</name>
</gene>
<name>A0ABV4WLY2_9CYAN</name>
<accession>A0ABV4WLY2</accession>
<evidence type="ECO:0000313" key="3">
    <source>
        <dbReference type="EMBL" id="MFB2836094.1"/>
    </source>
</evidence>
<dbReference type="PANTHER" id="PTHR43084">
    <property type="entry name" value="PERSULFIDE DIOXYGENASE ETHE1"/>
    <property type="match status" value="1"/>
</dbReference>
<keyword evidence="1" id="KW-0479">Metal-binding</keyword>
<dbReference type="InterPro" id="IPR036866">
    <property type="entry name" value="RibonucZ/Hydroxyglut_hydro"/>
</dbReference>
<sequence length="234" mass="25952">MLFRQLFDKETSTYTYLIADEKTKEAALVDPVIEQVDRDLKLIQELGLTLRYCLETHIHADHITGTGKLREITGCDGIVPENAQAVCANGFIKDGEVLKLGDVEILAIATLGHTDSHNSYLVNQNILLTGDSLFIRGCGRTDFQSGDPGLMYDRVTQKLFTLPDETLVYPGHDYRGHLVSTIGEEKQYNPRFVGKDRASFIEQMNNLNLPNPKKIAEAVPANQKCGNVAVMAEA</sequence>
<dbReference type="SUPFAM" id="SSF56281">
    <property type="entry name" value="Metallo-hydrolase/oxidoreductase"/>
    <property type="match status" value="1"/>
</dbReference>